<sequence length="578" mass="65218">MDSQSISNTGDASETKRHDTNDTSATAPDTTLQRSNSTNSQVAHIDAVPKCHSDGDMAGILEELRRVQEKLSDIDQRTRLDTDKSRPIDIALASFSEQQMIDSFLIKLREQDPPSRVALDLQKTTRDLYIESETDGNDLNSLQRHIRFDKDKMDRRHSVESQLNMFFHTELLRRYKDLLGMNKKEARNVTEDVIQPKLNHVDWISFKACGEVLEAASFMIDVLVGEPILPDSLFSPVHVYRRKPATFQDEQKPKESAISGQAPLPERIRLNSSVLLTLLSKIHGAEVSKKGGAVVMVRPFKALSFYQVQLRDWYAKLRNNFSPSTGGKESATQEVLLNPVSKVGASVTQATEVEVDNPGPDTHGIGPSLDRSTKEESKSNLDGDASQNKEDDVTMSMAAFTHLGCLLEFMDTTIVEKQKYLEEHCKKVSFVDVWHLFRPGVEVIEPGDKYMQCYRVVKVTTPKHKVIPRYFYPRSRNKGKGETTASIHCVYVDFDGRLLGPVSKRFDISRFEGQKDVTSLPVYPLSLARNKTTTKQTLVDRGERFLRVIRVGHMHYSGLTLESRDEVVTRFDPSGSPD</sequence>
<reference evidence="1 2" key="1">
    <citation type="journal article" date="2022" name="New Phytol.">
        <title>Ecological generalism drives hyperdiversity of secondary metabolite gene clusters in xylarialean endophytes.</title>
        <authorList>
            <person name="Franco M.E.E."/>
            <person name="Wisecaver J.H."/>
            <person name="Arnold A.E."/>
            <person name="Ju Y.M."/>
            <person name="Slot J.C."/>
            <person name="Ahrendt S."/>
            <person name="Moore L.P."/>
            <person name="Eastman K.E."/>
            <person name="Scott K."/>
            <person name="Konkel Z."/>
            <person name="Mondo S.J."/>
            <person name="Kuo A."/>
            <person name="Hayes R.D."/>
            <person name="Haridas S."/>
            <person name="Andreopoulos B."/>
            <person name="Riley R."/>
            <person name="LaButti K."/>
            <person name="Pangilinan J."/>
            <person name="Lipzen A."/>
            <person name="Amirebrahimi M."/>
            <person name="Yan J."/>
            <person name="Adam C."/>
            <person name="Keymanesh K."/>
            <person name="Ng V."/>
            <person name="Louie K."/>
            <person name="Northen T."/>
            <person name="Drula E."/>
            <person name="Henrissat B."/>
            <person name="Hsieh H.M."/>
            <person name="Youens-Clark K."/>
            <person name="Lutzoni F."/>
            <person name="Miadlikowska J."/>
            <person name="Eastwood D.C."/>
            <person name="Hamelin R.C."/>
            <person name="Grigoriev I.V."/>
            <person name="U'Ren J.M."/>
        </authorList>
    </citation>
    <scope>NUCLEOTIDE SEQUENCE [LARGE SCALE GENOMIC DNA]</scope>
    <source>
        <strain evidence="1 2">CBS 119005</strain>
    </source>
</reference>
<protein>
    <submittedName>
        <fullName evidence="1">Uncharacterized protein</fullName>
    </submittedName>
</protein>
<name>A0ACB9YID0_9PEZI</name>
<evidence type="ECO:0000313" key="1">
    <source>
        <dbReference type="EMBL" id="KAI4858888.1"/>
    </source>
</evidence>
<keyword evidence="2" id="KW-1185">Reference proteome</keyword>
<organism evidence="1 2">
    <name type="scientific">Hypoxylon rubiginosum</name>
    <dbReference type="NCBI Taxonomy" id="110542"/>
    <lineage>
        <taxon>Eukaryota</taxon>
        <taxon>Fungi</taxon>
        <taxon>Dikarya</taxon>
        <taxon>Ascomycota</taxon>
        <taxon>Pezizomycotina</taxon>
        <taxon>Sordariomycetes</taxon>
        <taxon>Xylariomycetidae</taxon>
        <taxon>Xylariales</taxon>
        <taxon>Hypoxylaceae</taxon>
        <taxon>Hypoxylon</taxon>
    </lineage>
</organism>
<dbReference type="Proteomes" id="UP001497700">
    <property type="component" value="Unassembled WGS sequence"/>
</dbReference>
<comment type="caution">
    <text evidence="1">The sequence shown here is derived from an EMBL/GenBank/DDBJ whole genome shotgun (WGS) entry which is preliminary data.</text>
</comment>
<proteinExistence type="predicted"/>
<accession>A0ACB9YID0</accession>
<gene>
    <name evidence="1" type="ORF">F4820DRAFT_467659</name>
</gene>
<dbReference type="EMBL" id="MU393677">
    <property type="protein sequence ID" value="KAI4858888.1"/>
    <property type="molecule type" value="Genomic_DNA"/>
</dbReference>
<evidence type="ECO:0000313" key="2">
    <source>
        <dbReference type="Proteomes" id="UP001497700"/>
    </source>
</evidence>